<evidence type="ECO:0000313" key="2">
    <source>
        <dbReference type="EMBL" id="ABW67045.1"/>
    </source>
</evidence>
<accession>A8ZY38</accession>
<dbReference type="AlphaFoldDB" id="A8ZY38"/>
<dbReference type="EMBL" id="CP000859">
    <property type="protein sequence ID" value="ABW67045.1"/>
    <property type="molecule type" value="Genomic_DNA"/>
</dbReference>
<sequence>MRMLRLLIFTGVGAMLLAALPGFADEEGRQARCANIVSMRMMESLYQSRQADTTAVTGDRGNNRLLQTLSSISLFDETRVLPFKDSETTARQIDDLSRRLDKTEAGEVSQELRFNIAYEYLLLYLSLLHERNVLQFHTDTHTMREVAVRQLITSDELVQHLLQSRLYLNSLGSGARSEYSDPYGPQQAGGTSYRIRRPDADLYLSVEFLGLMVECEKLAGQFMLGLSGGAGSYFGAEVADMETIRYYDQRTWDWLNELWKRHSLSSGAAPGTSTGTGAFPSTAMLETLYRTYLSYHFLWRYITADQEQSLFLDTLTRVLFERLNSLGKNTDYAYRVTYAHYREESSRDGGSSRFLPALFFARRGCFMARHLKEEVEPRRLFELYGDFFTTASDAVQHNISYRARIYNELVLFGIYLNDLQLMEETLFPYALSAMRISGQDPYDGTEFARSSRLTAAYLLAMILDGKNRSGLHQGTVRYSDLADSLAPLLVSRDHDNWVYAAVTHKALADFYSRQGDYFNEAMAMYHARQAFLVPCEKVELTYGKAGWERFFTLPDRDLALSCLNLFLHFHDKYPTNPDAAIPKVFNAHRIVAQESGRVVR</sequence>
<dbReference type="HOGENOM" id="CLU_454724_0_0_7"/>
<keyword evidence="3" id="KW-1185">Reference proteome</keyword>
<reference evidence="2 3" key="1">
    <citation type="submission" date="2007-10" db="EMBL/GenBank/DDBJ databases">
        <title>Complete sequence of Desulfococcus oleovorans Hxd3.</title>
        <authorList>
            <consortium name="US DOE Joint Genome Institute"/>
            <person name="Copeland A."/>
            <person name="Lucas S."/>
            <person name="Lapidus A."/>
            <person name="Barry K."/>
            <person name="Glavina del Rio T."/>
            <person name="Dalin E."/>
            <person name="Tice H."/>
            <person name="Pitluck S."/>
            <person name="Kiss H."/>
            <person name="Brettin T."/>
            <person name="Bruce D."/>
            <person name="Detter J.C."/>
            <person name="Han C."/>
            <person name="Schmutz J."/>
            <person name="Larimer F."/>
            <person name="Land M."/>
            <person name="Hauser L."/>
            <person name="Kyrpides N."/>
            <person name="Kim E."/>
            <person name="Wawrik B."/>
            <person name="Richardson P."/>
        </authorList>
    </citation>
    <scope>NUCLEOTIDE SEQUENCE [LARGE SCALE GENOMIC DNA]</scope>
    <source>
        <strain evidence="3">DSM 6200 / JCM 39069 / Hxd3</strain>
    </source>
</reference>
<proteinExistence type="predicted"/>
<evidence type="ECO:0000313" key="3">
    <source>
        <dbReference type="Proteomes" id="UP000008561"/>
    </source>
</evidence>
<feature type="signal peptide" evidence="1">
    <location>
        <begin position="1"/>
        <end position="24"/>
    </location>
</feature>
<dbReference type="RefSeq" id="WP_012174662.1">
    <property type="nucleotide sequence ID" value="NC_009943.1"/>
</dbReference>
<dbReference type="Proteomes" id="UP000008561">
    <property type="component" value="Chromosome"/>
</dbReference>
<dbReference type="STRING" id="96561.Dole_1239"/>
<dbReference type="OrthoDB" id="10010606at2"/>
<keyword evidence="1" id="KW-0732">Signal</keyword>
<evidence type="ECO:0000256" key="1">
    <source>
        <dbReference type="SAM" id="SignalP"/>
    </source>
</evidence>
<dbReference type="KEGG" id="dol:Dole_1239"/>
<gene>
    <name evidence="2" type="ordered locus">Dole_1239</name>
</gene>
<protein>
    <submittedName>
        <fullName evidence="2">Uncharacterized protein</fullName>
    </submittedName>
</protein>
<name>A8ZY38_DESOH</name>
<organism evidence="2 3">
    <name type="scientific">Desulfosudis oleivorans (strain DSM 6200 / JCM 39069 / Hxd3)</name>
    <name type="common">Desulfococcus oleovorans</name>
    <dbReference type="NCBI Taxonomy" id="96561"/>
    <lineage>
        <taxon>Bacteria</taxon>
        <taxon>Pseudomonadati</taxon>
        <taxon>Thermodesulfobacteriota</taxon>
        <taxon>Desulfobacteria</taxon>
        <taxon>Desulfobacterales</taxon>
        <taxon>Desulfosudaceae</taxon>
        <taxon>Desulfosudis</taxon>
    </lineage>
</organism>
<feature type="chain" id="PRO_5002731438" evidence="1">
    <location>
        <begin position="25"/>
        <end position="600"/>
    </location>
</feature>